<dbReference type="PANTHER" id="PTHR33244:SF3">
    <property type="entry name" value="PEPTIDASE A2 DOMAIN-CONTAINING PROTEIN"/>
    <property type="match status" value="1"/>
</dbReference>
<feature type="non-terminal residue" evidence="2">
    <location>
        <position position="117"/>
    </location>
</feature>
<accession>A0A0A9XS39</accession>
<feature type="region of interest" description="Disordered" evidence="1">
    <location>
        <begin position="43"/>
        <end position="62"/>
    </location>
</feature>
<dbReference type="PANTHER" id="PTHR33244">
    <property type="entry name" value="INTEGRASE CATALYTIC DOMAIN-CONTAINING PROTEIN-RELATED"/>
    <property type="match status" value="1"/>
</dbReference>
<proteinExistence type="predicted"/>
<gene>
    <name evidence="2" type="ORF">CM83_105886</name>
</gene>
<evidence type="ECO:0000313" key="2">
    <source>
        <dbReference type="EMBL" id="JAG22769.1"/>
    </source>
</evidence>
<reference evidence="2" key="2">
    <citation type="submission" date="2014-07" db="EMBL/GenBank/DDBJ databases">
        <authorList>
            <person name="Hull J."/>
        </authorList>
    </citation>
    <scope>NUCLEOTIDE SEQUENCE</scope>
</reference>
<feature type="non-terminal residue" evidence="2">
    <location>
        <position position="1"/>
    </location>
</feature>
<protein>
    <submittedName>
        <fullName evidence="2">Uncharacterized protein K02A2.6</fullName>
    </submittedName>
</protein>
<organism evidence="2">
    <name type="scientific">Lygus hesperus</name>
    <name type="common">Western plant bug</name>
    <dbReference type="NCBI Taxonomy" id="30085"/>
    <lineage>
        <taxon>Eukaryota</taxon>
        <taxon>Metazoa</taxon>
        <taxon>Ecdysozoa</taxon>
        <taxon>Arthropoda</taxon>
        <taxon>Hexapoda</taxon>
        <taxon>Insecta</taxon>
        <taxon>Pterygota</taxon>
        <taxon>Neoptera</taxon>
        <taxon>Paraneoptera</taxon>
        <taxon>Hemiptera</taxon>
        <taxon>Heteroptera</taxon>
        <taxon>Panheteroptera</taxon>
        <taxon>Cimicomorpha</taxon>
        <taxon>Miridae</taxon>
        <taxon>Mirini</taxon>
        <taxon>Lygus</taxon>
    </lineage>
</organism>
<dbReference type="EMBL" id="GBHO01020835">
    <property type="protein sequence ID" value="JAG22769.1"/>
    <property type="molecule type" value="Transcribed_RNA"/>
</dbReference>
<evidence type="ECO:0000256" key="1">
    <source>
        <dbReference type="SAM" id="MobiDB-lite"/>
    </source>
</evidence>
<reference evidence="2" key="1">
    <citation type="journal article" date="2014" name="PLoS ONE">
        <title>Transcriptome-Based Identification of ABC Transporters in the Western Tarnished Plant Bug Lygus hesperus.</title>
        <authorList>
            <person name="Hull J.J."/>
            <person name="Chaney K."/>
            <person name="Geib S.M."/>
            <person name="Fabrick J.A."/>
            <person name="Brent C.S."/>
            <person name="Walsh D."/>
            <person name="Lavine L.C."/>
        </authorList>
    </citation>
    <scope>NUCLEOTIDE SEQUENCE</scope>
</reference>
<feature type="compositionally biased region" description="Basic and acidic residues" evidence="1">
    <location>
        <begin position="43"/>
        <end position="55"/>
    </location>
</feature>
<sequence>YSPAELLMGRKLRTVVPILERNLVPKTPNAGDIKLKEENLRSRMKSGFDRRHGARDLPPLQAGQQVWVTDMKRKGIVSRSSDAPRSYEVDIEDGPSIRRNRVGTLVNQLGSPKTLIS</sequence>
<dbReference type="AlphaFoldDB" id="A0A0A9XS39"/>
<name>A0A0A9XS39_LYGHE</name>